<organism evidence="2 3">
    <name type="scientific">Neobacillus pocheonensis</name>
    <dbReference type="NCBI Taxonomy" id="363869"/>
    <lineage>
        <taxon>Bacteria</taxon>
        <taxon>Bacillati</taxon>
        <taxon>Bacillota</taxon>
        <taxon>Bacilli</taxon>
        <taxon>Bacillales</taxon>
        <taxon>Bacillaceae</taxon>
        <taxon>Neobacillus</taxon>
    </lineage>
</organism>
<sequence length="113" mass="12733">MNWKSFILGVAVGAIGGYAVKELISNKSDVSPETVLELVKKQFKQNGPISGSWIHMEAEPYKTQQIHYRVYKGGISRTNKGEDKQYEFIADATTGTVLEVRPFKNEFALKHNQ</sequence>
<gene>
    <name evidence="2" type="ORF">NDK43_01905</name>
</gene>
<dbReference type="Proteomes" id="UP001523262">
    <property type="component" value="Unassembled WGS sequence"/>
</dbReference>
<dbReference type="Pfam" id="PF03413">
    <property type="entry name" value="PepSY"/>
    <property type="match status" value="1"/>
</dbReference>
<comment type="caution">
    <text evidence="2">The sequence shown here is derived from an EMBL/GenBank/DDBJ whole genome shotgun (WGS) entry which is preliminary data.</text>
</comment>
<evidence type="ECO:0000259" key="1">
    <source>
        <dbReference type="Pfam" id="PF03413"/>
    </source>
</evidence>
<name>A0ABT0W4X1_9BACI</name>
<feature type="domain" description="PepSY" evidence="1">
    <location>
        <begin position="30"/>
        <end position="100"/>
    </location>
</feature>
<accession>A0ABT0W4X1</accession>
<evidence type="ECO:0000313" key="2">
    <source>
        <dbReference type="EMBL" id="MCM2531389.1"/>
    </source>
</evidence>
<proteinExistence type="predicted"/>
<dbReference type="InterPro" id="IPR025711">
    <property type="entry name" value="PepSY"/>
</dbReference>
<reference evidence="2 3" key="1">
    <citation type="submission" date="2022-06" db="EMBL/GenBank/DDBJ databases">
        <authorList>
            <person name="Jeon C.O."/>
        </authorList>
    </citation>
    <scope>NUCLEOTIDE SEQUENCE [LARGE SCALE GENOMIC DNA]</scope>
    <source>
        <strain evidence="2 3">KCTC 13943</strain>
    </source>
</reference>
<keyword evidence="3" id="KW-1185">Reference proteome</keyword>
<protein>
    <submittedName>
        <fullName evidence="2">PepSY domain-containing protein</fullName>
    </submittedName>
</protein>
<dbReference type="EMBL" id="JAMQCR010000001">
    <property type="protein sequence ID" value="MCM2531389.1"/>
    <property type="molecule type" value="Genomic_DNA"/>
</dbReference>
<evidence type="ECO:0000313" key="3">
    <source>
        <dbReference type="Proteomes" id="UP001523262"/>
    </source>
</evidence>